<dbReference type="Pfam" id="PF13560">
    <property type="entry name" value="HTH_31"/>
    <property type="match status" value="1"/>
</dbReference>
<dbReference type="InterPro" id="IPR010982">
    <property type="entry name" value="Lambda_DNA-bd_dom_sf"/>
</dbReference>
<name>A0ABS9TQ73_9PSEU</name>
<dbReference type="RefSeq" id="WP_241041483.1">
    <property type="nucleotide sequence ID" value="NZ_BAAAJF010000060.1"/>
</dbReference>
<sequence length="79" mass="8569">MKARHGYPERVASADVTAAEDADDCGRVLRELRTIKHVSAAELAARAGVSERDVAEFEAGRIIPPRPAFSAYLRVLGYA</sequence>
<dbReference type="CDD" id="cd00093">
    <property type="entry name" value="HTH_XRE"/>
    <property type="match status" value="1"/>
</dbReference>
<accession>A0ABS9TQ73</accession>
<organism evidence="1 2">
    <name type="scientific">Pseudonocardia alaniniphila</name>
    <dbReference type="NCBI Taxonomy" id="75291"/>
    <lineage>
        <taxon>Bacteria</taxon>
        <taxon>Bacillati</taxon>
        <taxon>Actinomycetota</taxon>
        <taxon>Actinomycetes</taxon>
        <taxon>Pseudonocardiales</taxon>
        <taxon>Pseudonocardiaceae</taxon>
        <taxon>Pseudonocardia</taxon>
    </lineage>
</organism>
<dbReference type="Gene3D" id="1.10.260.40">
    <property type="entry name" value="lambda repressor-like DNA-binding domains"/>
    <property type="match status" value="1"/>
</dbReference>
<dbReference type="Proteomes" id="UP001299970">
    <property type="component" value="Unassembled WGS sequence"/>
</dbReference>
<reference evidence="1 2" key="1">
    <citation type="submission" date="2022-03" db="EMBL/GenBank/DDBJ databases">
        <title>Pseudonocardia alaer sp. nov., a novel actinomycete isolated from reed forest soil.</title>
        <authorList>
            <person name="Wang L."/>
        </authorList>
    </citation>
    <scope>NUCLEOTIDE SEQUENCE [LARGE SCALE GENOMIC DNA]</scope>
    <source>
        <strain evidence="1 2">Y-16303</strain>
    </source>
</reference>
<dbReference type="EMBL" id="JAKXMK010000035">
    <property type="protein sequence ID" value="MCH6170680.1"/>
    <property type="molecule type" value="Genomic_DNA"/>
</dbReference>
<protein>
    <submittedName>
        <fullName evidence="1">Helix-turn-helix domain-containing protein</fullName>
    </submittedName>
</protein>
<evidence type="ECO:0000313" key="1">
    <source>
        <dbReference type="EMBL" id="MCH6170680.1"/>
    </source>
</evidence>
<comment type="caution">
    <text evidence="1">The sequence shown here is derived from an EMBL/GenBank/DDBJ whole genome shotgun (WGS) entry which is preliminary data.</text>
</comment>
<proteinExistence type="predicted"/>
<keyword evidence="2" id="KW-1185">Reference proteome</keyword>
<evidence type="ECO:0000313" key="2">
    <source>
        <dbReference type="Proteomes" id="UP001299970"/>
    </source>
</evidence>
<gene>
    <name evidence="1" type="ORF">MMF94_33675</name>
</gene>
<dbReference type="InterPro" id="IPR001387">
    <property type="entry name" value="Cro/C1-type_HTH"/>
</dbReference>
<dbReference type="SUPFAM" id="SSF47413">
    <property type="entry name" value="lambda repressor-like DNA-binding domains"/>
    <property type="match status" value="1"/>
</dbReference>